<dbReference type="SUPFAM" id="SSF51294">
    <property type="entry name" value="Hedgehog/intein (Hint) domain"/>
    <property type="match status" value="1"/>
</dbReference>
<evidence type="ECO:0000313" key="3">
    <source>
        <dbReference type="EMBL" id="SPF30626.1"/>
    </source>
</evidence>
<evidence type="ECO:0000259" key="2">
    <source>
        <dbReference type="Pfam" id="PF13403"/>
    </source>
</evidence>
<dbReference type="OrthoDB" id="6305173at2"/>
<organism evidence="3 4">
    <name type="scientific">Pontivivens insulae</name>
    <dbReference type="NCBI Taxonomy" id="1639689"/>
    <lineage>
        <taxon>Bacteria</taxon>
        <taxon>Pseudomonadati</taxon>
        <taxon>Pseudomonadota</taxon>
        <taxon>Alphaproteobacteria</taxon>
        <taxon>Rhodobacterales</taxon>
        <taxon>Paracoccaceae</taxon>
        <taxon>Pontivivens</taxon>
    </lineage>
</organism>
<accession>A0A2R8AEL2</accession>
<dbReference type="Pfam" id="PF13403">
    <property type="entry name" value="Hint_2"/>
    <property type="match status" value="1"/>
</dbReference>
<evidence type="ECO:0000313" key="4">
    <source>
        <dbReference type="Proteomes" id="UP000244932"/>
    </source>
</evidence>
<proteinExistence type="predicted"/>
<reference evidence="3 4" key="1">
    <citation type="submission" date="2018-03" db="EMBL/GenBank/DDBJ databases">
        <authorList>
            <person name="Keele B.F."/>
        </authorList>
    </citation>
    <scope>NUCLEOTIDE SEQUENCE [LARGE SCALE GENOMIC DNA]</scope>
    <source>
        <strain evidence="3 4">CeCT 8812</strain>
    </source>
</reference>
<dbReference type="EMBL" id="OMKW01000004">
    <property type="protein sequence ID" value="SPF30626.1"/>
    <property type="molecule type" value="Genomic_DNA"/>
</dbReference>
<feature type="compositionally biased region" description="Polar residues" evidence="1">
    <location>
        <begin position="13"/>
        <end position="28"/>
    </location>
</feature>
<dbReference type="AlphaFoldDB" id="A0A2R8AEL2"/>
<gene>
    <name evidence="3" type="ORF">POI8812_02966</name>
</gene>
<sequence length="365" mass="39807">MAEFTFFAKPDGSSANNSSLNIDPPKGQTTEITFLPNTSALGGGDVFLDDFGTTDGAGDIIDDGTIDPNTQVYINGDSSNLYTFEVEFSGTVNVTTKATNNGIAGEQFTIITIDPGGLNLRLVFFPNAEFTQAQAAAINNGAYATNAENNAQVEICFRSDMRVMTNTGYRKIGSIRPGDLVQTIPDGGFKTVRWVGGFQVTALDALLKPDLRPVRIHCCSGPQCQSGQLVVSQQHRIELADPYLELLFGIPEVFVPAHWLLRSGHATRVDVVEPIEYVHLLLDSHEVLCVEGYAAESLYFGKVLKESPDPVLEVFSEQVAGHGATIPKAAILSRSYLRYPEFELLVRRYPEVLERALMPKVLTKA</sequence>
<feature type="domain" description="Hedgehog/Intein (Hint)" evidence="2">
    <location>
        <begin position="155"/>
        <end position="301"/>
    </location>
</feature>
<dbReference type="InterPro" id="IPR028992">
    <property type="entry name" value="Hedgehog/Intein_dom"/>
</dbReference>
<evidence type="ECO:0000256" key="1">
    <source>
        <dbReference type="SAM" id="MobiDB-lite"/>
    </source>
</evidence>
<dbReference type="RefSeq" id="WP_108783347.1">
    <property type="nucleotide sequence ID" value="NZ_OMKW01000004.1"/>
</dbReference>
<dbReference type="Proteomes" id="UP000244932">
    <property type="component" value="Unassembled WGS sequence"/>
</dbReference>
<keyword evidence="4" id="KW-1185">Reference proteome</keyword>
<feature type="region of interest" description="Disordered" evidence="1">
    <location>
        <begin position="1"/>
        <end position="28"/>
    </location>
</feature>
<name>A0A2R8AEL2_9RHOB</name>
<dbReference type="InterPro" id="IPR036844">
    <property type="entry name" value="Hint_dom_sf"/>
</dbReference>
<protein>
    <recommendedName>
        <fullName evidence="2">Hedgehog/Intein (Hint) domain-containing protein</fullName>
    </recommendedName>
</protein>